<sequence>MIQQVKFYDDSEVPEILFFLRDYPVIPNPLHNHHRNHPRNHHNYSHNHKIS</sequence>
<organism evidence="3 5">
    <name type="scientific">Choiromyces venosus 120613-1</name>
    <dbReference type="NCBI Taxonomy" id="1336337"/>
    <lineage>
        <taxon>Eukaryota</taxon>
        <taxon>Fungi</taxon>
        <taxon>Dikarya</taxon>
        <taxon>Ascomycota</taxon>
        <taxon>Pezizomycotina</taxon>
        <taxon>Pezizomycetes</taxon>
        <taxon>Pezizales</taxon>
        <taxon>Tuberaceae</taxon>
        <taxon>Choiromyces</taxon>
    </lineage>
</organism>
<accession>A0A3N4K307</accession>
<evidence type="ECO:0000256" key="1">
    <source>
        <dbReference type="SAM" id="MobiDB-lite"/>
    </source>
</evidence>
<evidence type="ECO:0000313" key="4">
    <source>
        <dbReference type="EMBL" id="RPB02821.1"/>
    </source>
</evidence>
<evidence type="ECO:0000313" key="5">
    <source>
        <dbReference type="Proteomes" id="UP000276215"/>
    </source>
</evidence>
<dbReference type="EMBL" id="ML120366">
    <property type="protein sequence ID" value="RPB02821.1"/>
    <property type="molecule type" value="Genomic_DNA"/>
</dbReference>
<proteinExistence type="predicted"/>
<reference evidence="3 5" key="1">
    <citation type="journal article" date="2018" name="Nat. Ecol. Evol.">
        <title>Pezizomycetes genomes reveal the molecular basis of ectomycorrhizal truffle lifestyle.</title>
        <authorList>
            <person name="Murat C."/>
            <person name="Payen T."/>
            <person name="Noel B."/>
            <person name="Kuo A."/>
            <person name="Morin E."/>
            <person name="Chen J."/>
            <person name="Kohler A."/>
            <person name="Krizsan K."/>
            <person name="Balestrini R."/>
            <person name="Da Silva C."/>
            <person name="Montanini B."/>
            <person name="Hainaut M."/>
            <person name="Levati E."/>
            <person name="Barry K.W."/>
            <person name="Belfiori B."/>
            <person name="Cichocki N."/>
            <person name="Clum A."/>
            <person name="Dockter R.B."/>
            <person name="Fauchery L."/>
            <person name="Guy J."/>
            <person name="Iotti M."/>
            <person name="Le Tacon F."/>
            <person name="Lindquist E.A."/>
            <person name="Lipzen A."/>
            <person name="Malagnac F."/>
            <person name="Mello A."/>
            <person name="Molinier V."/>
            <person name="Miyauchi S."/>
            <person name="Poulain J."/>
            <person name="Riccioni C."/>
            <person name="Rubini A."/>
            <person name="Sitrit Y."/>
            <person name="Splivallo R."/>
            <person name="Traeger S."/>
            <person name="Wang M."/>
            <person name="Zifcakova L."/>
            <person name="Wipf D."/>
            <person name="Zambonelli A."/>
            <person name="Paolocci F."/>
            <person name="Nowrousian M."/>
            <person name="Ottonello S."/>
            <person name="Baldrian P."/>
            <person name="Spatafora J.W."/>
            <person name="Henrissat B."/>
            <person name="Nagy L.G."/>
            <person name="Aury J.M."/>
            <person name="Wincker P."/>
            <person name="Grigoriev I.V."/>
            <person name="Bonfante P."/>
            <person name="Martin F.M."/>
        </authorList>
    </citation>
    <scope>NUCLEOTIDE SEQUENCE [LARGE SCALE GENOMIC DNA]</scope>
    <source>
        <strain evidence="3 5">120613-1</strain>
    </source>
</reference>
<dbReference type="EMBL" id="ML120366">
    <property type="protein sequence ID" value="RPB02801.1"/>
    <property type="molecule type" value="Genomic_DNA"/>
</dbReference>
<dbReference type="AlphaFoldDB" id="A0A3N4K307"/>
<name>A0A3N4K307_9PEZI</name>
<dbReference type="Proteomes" id="UP000276215">
    <property type="component" value="Unassembled WGS sequence"/>
</dbReference>
<dbReference type="EMBL" id="ML120443">
    <property type="protein sequence ID" value="RPA94100.1"/>
    <property type="molecule type" value="Genomic_DNA"/>
</dbReference>
<keyword evidence="5" id="KW-1185">Reference proteome</keyword>
<protein>
    <submittedName>
        <fullName evidence="3">Uncharacterized protein</fullName>
    </submittedName>
</protein>
<evidence type="ECO:0000313" key="2">
    <source>
        <dbReference type="EMBL" id="RPA94100.1"/>
    </source>
</evidence>
<evidence type="ECO:0000313" key="3">
    <source>
        <dbReference type="EMBL" id="RPB02801.1"/>
    </source>
</evidence>
<feature type="region of interest" description="Disordered" evidence="1">
    <location>
        <begin position="29"/>
        <end position="51"/>
    </location>
</feature>
<gene>
    <name evidence="3" type="ORF">L873DRAFT_1801837</name>
    <name evidence="4" type="ORF">L873DRAFT_1801870</name>
    <name evidence="2" type="ORF">L873DRAFT_1815047</name>
</gene>
<feature type="compositionally biased region" description="Basic residues" evidence="1">
    <location>
        <begin position="31"/>
        <end position="51"/>
    </location>
</feature>